<keyword evidence="2" id="KW-0812">Transmembrane</keyword>
<dbReference type="EMBL" id="MNAD01000957">
    <property type="protein sequence ID" value="OJT09277.1"/>
    <property type="molecule type" value="Genomic_DNA"/>
</dbReference>
<evidence type="ECO:0000313" key="3">
    <source>
        <dbReference type="EMBL" id="OJT09277.1"/>
    </source>
</evidence>
<feature type="transmembrane region" description="Helical" evidence="2">
    <location>
        <begin position="71"/>
        <end position="93"/>
    </location>
</feature>
<evidence type="ECO:0000256" key="1">
    <source>
        <dbReference type="SAM" id="MobiDB-lite"/>
    </source>
</evidence>
<protein>
    <submittedName>
        <fullName evidence="3">Uncharacterized protein</fullName>
    </submittedName>
</protein>
<keyword evidence="2" id="KW-0472">Membrane</keyword>
<feature type="region of interest" description="Disordered" evidence="1">
    <location>
        <begin position="228"/>
        <end position="250"/>
    </location>
</feature>
<reference evidence="3 4" key="1">
    <citation type="submission" date="2016-10" db="EMBL/GenBank/DDBJ databases">
        <title>Genome sequence of the basidiomycete white-rot fungus Trametes pubescens.</title>
        <authorList>
            <person name="Makela M.R."/>
            <person name="Granchi Z."/>
            <person name="Peng M."/>
            <person name="De Vries R.P."/>
            <person name="Grigoriev I."/>
            <person name="Riley R."/>
            <person name="Hilden K."/>
        </authorList>
    </citation>
    <scope>NUCLEOTIDE SEQUENCE [LARGE SCALE GENOMIC DNA]</scope>
    <source>
        <strain evidence="3 4">FBCC735</strain>
    </source>
</reference>
<proteinExistence type="predicted"/>
<dbReference type="Proteomes" id="UP000184267">
    <property type="component" value="Unassembled WGS sequence"/>
</dbReference>
<comment type="caution">
    <text evidence="3">The sequence shown here is derived from an EMBL/GenBank/DDBJ whole genome shotgun (WGS) entry which is preliminary data.</text>
</comment>
<dbReference type="OrthoDB" id="10495357at2759"/>
<dbReference type="OMA" id="LIWECAP"/>
<keyword evidence="4" id="KW-1185">Reference proteome</keyword>
<accession>A0A1M2VNV9</accession>
<keyword evidence="2" id="KW-1133">Transmembrane helix</keyword>
<gene>
    <name evidence="3" type="ORF">TRAPUB_14274</name>
</gene>
<name>A0A1M2VNV9_TRAPU</name>
<feature type="region of interest" description="Disordered" evidence="1">
    <location>
        <begin position="402"/>
        <end position="424"/>
    </location>
</feature>
<evidence type="ECO:0000256" key="2">
    <source>
        <dbReference type="SAM" id="Phobius"/>
    </source>
</evidence>
<dbReference type="AlphaFoldDB" id="A0A1M2VNV9"/>
<evidence type="ECO:0000313" key="4">
    <source>
        <dbReference type="Proteomes" id="UP000184267"/>
    </source>
</evidence>
<sequence>MHPTLDASFLSGAHLAFGHLYTEASLGDGFANPALDNINLTLPDLDAFFAPSIDSNITRSTLEHEKKQAYFFWRSLIGAAAVVILPIFVHIICKAIHIARVKRQSRAREKVRQAAPFALCRTDSPFSADNAERFRTSVAHLFSPASIEDLIWECAPQPEATCVLSTPSTSTSVVFVDTGAVVEHLRVPDDNRSRPTQPTKVEVDVVEERHQPTGFREECLLVEAPLDEPIGDPVVNEDQTPNLTRDADNTTDTSLSLAKELPCTPTALDPTTAKSHVVVDEEPYEPDFSEDQRRLRAFLLREGYYLNKGRRNASFQQGDHLGNKCTPDKPSTNDISDYDMGSDSGLDLDLSLGLLEPDIPAANAPLNVTDARAQQTKSLMGNGSALDLPLGLLEPDNPVEDTASSFTSVRVPQPSPSLEPRHQAPARTIPRLVSESARIDTSSPARDRIRALFKQVRTPTQTTRPDGGRTANVGVVALDWDLPLGLLEPDDRIEDTALSSTSVRVSQPSSPFNISPFASARTTSRLKFETTSIIKSSPARERIIALLNQYPTPAKTPRRVENEGIVTQDRDLSLGFLKPEDSIAGTPLGLTNARVQSPYRPLPDSDPLPSRTRLRELINRVKAEGIGSRGVVRKSPAVGEG</sequence>
<organism evidence="3 4">
    <name type="scientific">Trametes pubescens</name>
    <name type="common">White-rot fungus</name>
    <dbReference type="NCBI Taxonomy" id="154538"/>
    <lineage>
        <taxon>Eukaryota</taxon>
        <taxon>Fungi</taxon>
        <taxon>Dikarya</taxon>
        <taxon>Basidiomycota</taxon>
        <taxon>Agaricomycotina</taxon>
        <taxon>Agaricomycetes</taxon>
        <taxon>Polyporales</taxon>
        <taxon>Polyporaceae</taxon>
        <taxon>Trametes</taxon>
    </lineage>
</organism>